<dbReference type="EMBL" id="JAUTBK010000002">
    <property type="protein sequence ID" value="MDQ1207521.1"/>
    <property type="molecule type" value="Genomic_DNA"/>
</dbReference>
<gene>
    <name evidence="2" type="ORF">QE380_000444</name>
</gene>
<evidence type="ECO:0000259" key="1">
    <source>
        <dbReference type="Pfam" id="PF16242"/>
    </source>
</evidence>
<proteinExistence type="predicted"/>
<accession>A0ABU0USU8</accession>
<evidence type="ECO:0000313" key="2">
    <source>
        <dbReference type="EMBL" id="MDQ1207521.1"/>
    </source>
</evidence>
<evidence type="ECO:0000313" key="3">
    <source>
        <dbReference type="Proteomes" id="UP001233360"/>
    </source>
</evidence>
<dbReference type="InterPro" id="IPR012349">
    <property type="entry name" value="Split_barrel_FMN-bd"/>
</dbReference>
<keyword evidence="3" id="KW-1185">Reference proteome</keyword>
<name>A0ABU0USU8_ACIBI</name>
<dbReference type="InterPro" id="IPR052917">
    <property type="entry name" value="Stress-Dev_Protein"/>
</dbReference>
<dbReference type="PANTHER" id="PTHR34818">
    <property type="entry name" value="PROTEIN BLI-3"/>
    <property type="match status" value="1"/>
</dbReference>
<dbReference type="InterPro" id="IPR038725">
    <property type="entry name" value="YdaG_split_barrel_FMN-bd"/>
</dbReference>
<comment type="caution">
    <text evidence="2">The sequence shown here is derived from an EMBL/GenBank/DDBJ whole genome shotgun (WGS) entry which is preliminary data.</text>
</comment>
<reference evidence="2 3" key="1">
    <citation type="submission" date="2023-07" db="EMBL/GenBank/DDBJ databases">
        <title>Functional and genomic diversity of the sorghum phyllosphere microbiome.</title>
        <authorList>
            <person name="Shade A."/>
        </authorList>
    </citation>
    <scope>NUCLEOTIDE SEQUENCE [LARGE SCALE GENOMIC DNA]</scope>
    <source>
        <strain evidence="2 3">SORGH_AS_0887</strain>
    </source>
</reference>
<dbReference type="Proteomes" id="UP001233360">
    <property type="component" value="Unassembled WGS sequence"/>
</dbReference>
<protein>
    <submittedName>
        <fullName evidence="2">General stress protein 26</fullName>
    </submittedName>
</protein>
<organism evidence="2 3">
    <name type="scientific">Acinetobacter baylyi</name>
    <dbReference type="NCBI Taxonomy" id="202950"/>
    <lineage>
        <taxon>Bacteria</taxon>
        <taxon>Pseudomonadati</taxon>
        <taxon>Pseudomonadota</taxon>
        <taxon>Gammaproteobacteria</taxon>
        <taxon>Moraxellales</taxon>
        <taxon>Moraxellaceae</taxon>
        <taxon>Acinetobacter</taxon>
    </lineage>
</organism>
<dbReference type="RefSeq" id="WP_307001772.1">
    <property type="nucleotide sequence ID" value="NZ_JAUTBK010000002.1"/>
</dbReference>
<dbReference type="PANTHER" id="PTHR34818:SF1">
    <property type="entry name" value="PROTEIN BLI-3"/>
    <property type="match status" value="1"/>
</dbReference>
<dbReference type="Pfam" id="PF16242">
    <property type="entry name" value="Pyrid_ox_like"/>
    <property type="match status" value="1"/>
</dbReference>
<sequence>MSDYAKIHDLIKNIRIAMVTFTTQEGHLHAVPMTTQNKEFNGQVWFIGSKKSELVQNLPKNNQVNVAYATSSNDYVSMHGTGELVNDPVLLDELWSPAYNAFFEGGKEDPDVQLIRITAHGAQYWEGDGTIVTLFKLTKAAISGETEKLGTSNTTTL</sequence>
<dbReference type="Gene3D" id="2.30.110.10">
    <property type="entry name" value="Electron Transport, Fmn-binding Protein, Chain A"/>
    <property type="match status" value="1"/>
</dbReference>
<dbReference type="SUPFAM" id="SSF50475">
    <property type="entry name" value="FMN-binding split barrel"/>
    <property type="match status" value="1"/>
</dbReference>
<feature type="domain" description="General stress protein FMN-binding split barrel" evidence="1">
    <location>
        <begin position="4"/>
        <end position="146"/>
    </location>
</feature>